<proteinExistence type="predicted"/>
<reference evidence="1" key="2">
    <citation type="journal article" date="2015" name="Fish Shellfish Immunol.">
        <title>Early steps in the European eel (Anguilla anguilla)-Vibrio vulnificus interaction in the gills: Role of the RtxA13 toxin.</title>
        <authorList>
            <person name="Callol A."/>
            <person name="Pajuelo D."/>
            <person name="Ebbesson L."/>
            <person name="Teles M."/>
            <person name="MacKenzie S."/>
            <person name="Amaro C."/>
        </authorList>
    </citation>
    <scope>NUCLEOTIDE SEQUENCE</scope>
</reference>
<dbReference type="EMBL" id="GBXM01103147">
    <property type="protein sequence ID" value="JAH05430.1"/>
    <property type="molecule type" value="Transcribed_RNA"/>
</dbReference>
<sequence length="35" mass="3928">MYFRTAPKTIILTLPCNLAHQSPNSTDTCKYLALT</sequence>
<dbReference type="AlphaFoldDB" id="A0A0E9PMY8"/>
<organism evidence="1">
    <name type="scientific">Anguilla anguilla</name>
    <name type="common">European freshwater eel</name>
    <name type="synonym">Muraena anguilla</name>
    <dbReference type="NCBI Taxonomy" id="7936"/>
    <lineage>
        <taxon>Eukaryota</taxon>
        <taxon>Metazoa</taxon>
        <taxon>Chordata</taxon>
        <taxon>Craniata</taxon>
        <taxon>Vertebrata</taxon>
        <taxon>Euteleostomi</taxon>
        <taxon>Actinopterygii</taxon>
        <taxon>Neopterygii</taxon>
        <taxon>Teleostei</taxon>
        <taxon>Anguilliformes</taxon>
        <taxon>Anguillidae</taxon>
        <taxon>Anguilla</taxon>
    </lineage>
</organism>
<name>A0A0E9PMY8_ANGAN</name>
<protein>
    <submittedName>
        <fullName evidence="1">Uncharacterized protein</fullName>
    </submittedName>
</protein>
<accession>A0A0E9PMY8</accession>
<reference evidence="1" key="1">
    <citation type="submission" date="2014-11" db="EMBL/GenBank/DDBJ databases">
        <authorList>
            <person name="Amaro Gonzalez C."/>
        </authorList>
    </citation>
    <scope>NUCLEOTIDE SEQUENCE</scope>
</reference>
<evidence type="ECO:0000313" key="1">
    <source>
        <dbReference type="EMBL" id="JAH05430.1"/>
    </source>
</evidence>